<dbReference type="CDD" id="cd17318">
    <property type="entry name" value="MFS_SLC17"/>
    <property type="match status" value="1"/>
</dbReference>
<comment type="catalytic activity">
    <reaction evidence="19">
        <text>L-glutamate(out) = L-glutamate(in)</text>
        <dbReference type="Rhea" id="RHEA:66336"/>
        <dbReference type="ChEBI" id="CHEBI:29985"/>
    </reaction>
    <physiologicalReaction direction="left-to-right" evidence="19">
        <dbReference type="Rhea" id="RHEA:66337"/>
    </physiologicalReaction>
</comment>
<keyword evidence="10" id="KW-0770">Synapse</keyword>
<dbReference type="GO" id="GO:0046942">
    <property type="term" value="P:carboxylic acid transport"/>
    <property type="evidence" value="ECO:0007669"/>
    <property type="project" value="UniProtKB-ARBA"/>
</dbReference>
<protein>
    <recommendedName>
        <fullName evidence="22">Sialin</fullName>
    </recommendedName>
    <alternativeName>
        <fullName evidence="25">H(+)/nitrate cotransporter</fullName>
    </alternativeName>
    <alternativeName>
        <fullName evidence="23">H(+)/sialic acid cotransporter</fullName>
    </alternativeName>
    <alternativeName>
        <fullName evidence="24">Vesicular excitatory amino acid transporter</fullName>
    </alternativeName>
</protein>
<evidence type="ECO:0000313" key="28">
    <source>
        <dbReference type="EMBL" id="JAV04791.1"/>
    </source>
</evidence>
<evidence type="ECO:0000256" key="8">
    <source>
        <dbReference type="ARBA" id="ARBA00022847"/>
    </source>
</evidence>
<dbReference type="FunFam" id="1.20.1250.20:FF:000067">
    <property type="entry name" value="sialin isoform X2"/>
    <property type="match status" value="1"/>
</dbReference>
<evidence type="ECO:0000256" key="4">
    <source>
        <dbReference type="ARBA" id="ARBA00004656"/>
    </source>
</evidence>
<keyword evidence="5" id="KW-0813">Transport</keyword>
<feature type="transmembrane region" description="Helical" evidence="26">
    <location>
        <begin position="343"/>
        <end position="362"/>
    </location>
</feature>
<organism evidence="28">
    <name type="scientific">Nyssomyia neivai</name>
    <dbReference type="NCBI Taxonomy" id="330878"/>
    <lineage>
        <taxon>Eukaryota</taxon>
        <taxon>Metazoa</taxon>
        <taxon>Ecdysozoa</taxon>
        <taxon>Arthropoda</taxon>
        <taxon>Hexapoda</taxon>
        <taxon>Insecta</taxon>
        <taxon>Pterygota</taxon>
        <taxon>Neoptera</taxon>
        <taxon>Endopterygota</taxon>
        <taxon>Diptera</taxon>
        <taxon>Nematocera</taxon>
        <taxon>Psychodoidea</taxon>
        <taxon>Psychodidae</taxon>
        <taxon>Nyssomyia</taxon>
    </lineage>
</organism>
<accession>A0A1L8DEB8</accession>
<evidence type="ECO:0000256" key="21">
    <source>
        <dbReference type="ARBA" id="ARBA00056891"/>
    </source>
</evidence>
<sequence>MVNSKNKDDIEKTKTDYLDDSSIPLWRKRRYHVVAMILLGYLNLYAQRFNLSMAIVEMTKITNVTLEDGTTIEEPAFDWDSKQQGFILSSFFYGYMATQLIGGYLASRFGGNLVFGIGIAISSIAALLIPVLAKTHLALLFTARVIQGLSGGVVPPSVFVIWSKWAPVYERSRMGNIGYTGTYVGIIASMLLSGVLSVAFGWESIFYFFGAIGCIWYVAWLFVVRSCPEEDSFITEVEKKYIMTSLGDKGQSDIIVHPWKDIFTSTAVWAVVVGSFTAMWGSYTLLTQLPMYLSDTMNFNMDTTGYLSAIPYLALVGLLFIAGYLADWVQIKGYLRTGQVRRFWNCGAFITQMAFMLLTAFATDPVLSMVFITLAVGAGAFPWSGYVVNALDLAPSHSSIIFGLANTIASIPGMLSPVVMGYIVTDKTREQWRFVFYITAGVYLCGAVFCWFFVRGTLQPWAKIDQEKQKDKNRNDSE</sequence>
<feature type="transmembrane region" description="Helical" evidence="26">
    <location>
        <begin position="368"/>
        <end position="388"/>
    </location>
</feature>
<evidence type="ECO:0000256" key="5">
    <source>
        <dbReference type="ARBA" id="ARBA00022448"/>
    </source>
</evidence>
<evidence type="ECO:0000256" key="26">
    <source>
        <dbReference type="SAM" id="Phobius"/>
    </source>
</evidence>
<evidence type="ECO:0000256" key="16">
    <source>
        <dbReference type="ARBA" id="ARBA00050554"/>
    </source>
</evidence>
<evidence type="ECO:0000256" key="18">
    <source>
        <dbReference type="ARBA" id="ARBA00051403"/>
    </source>
</evidence>
<feature type="transmembrane region" description="Helical" evidence="26">
    <location>
        <begin position="86"/>
        <end position="106"/>
    </location>
</feature>
<evidence type="ECO:0000256" key="9">
    <source>
        <dbReference type="ARBA" id="ARBA00022989"/>
    </source>
</evidence>
<comment type="catalytic activity">
    <reaction evidence="17">
        <text>N-acetylneuraminate(in) + H(+)(in) = N-acetylneuraminate(out) + H(+)(out)</text>
        <dbReference type="Rhea" id="RHEA:28987"/>
        <dbReference type="ChEBI" id="CHEBI:15378"/>
        <dbReference type="ChEBI" id="CHEBI:35418"/>
    </reaction>
    <physiologicalReaction direction="right-to-left" evidence="17">
        <dbReference type="Rhea" id="RHEA:28989"/>
    </physiologicalReaction>
</comment>
<keyword evidence="9 26" id="KW-1133">Transmembrane helix</keyword>
<comment type="catalytic activity">
    <reaction evidence="18">
        <text>N-acetyl-L-aspartyl-L-glutamate(out) = N-acetyl-L-aspartyl-L-glutamate(in)</text>
        <dbReference type="Rhea" id="RHEA:72599"/>
        <dbReference type="ChEBI" id="CHEBI:76931"/>
    </reaction>
    <physiologicalReaction direction="left-to-right" evidence="18">
        <dbReference type="Rhea" id="RHEA:72600"/>
    </physiologicalReaction>
</comment>
<proteinExistence type="predicted"/>
<dbReference type="EMBL" id="GFDF01009293">
    <property type="protein sequence ID" value="JAV04791.1"/>
    <property type="molecule type" value="Transcribed_RNA"/>
</dbReference>
<comment type="subcellular location">
    <subcellularLocation>
        <location evidence="2">Basolateral cell membrane</location>
        <topology evidence="2">Multi-pass membrane protein</topology>
    </subcellularLocation>
    <subcellularLocation>
        <location evidence="3">Cytoplasmic vesicle</location>
        <location evidence="3">Secretory vesicle membrane</location>
        <topology evidence="3">Multi-pass membrane protein</topology>
    </subcellularLocation>
    <subcellularLocation>
        <location evidence="1">Cytoplasmic vesicle</location>
        <location evidence="1">Secretory vesicle</location>
        <location evidence="1">Synaptic vesicle membrane</location>
    </subcellularLocation>
    <subcellularLocation>
        <location evidence="4">Lysosome membrane</location>
    </subcellularLocation>
</comment>
<evidence type="ECO:0000256" key="10">
    <source>
        <dbReference type="ARBA" id="ARBA00023018"/>
    </source>
</evidence>
<evidence type="ECO:0000256" key="24">
    <source>
        <dbReference type="ARBA" id="ARBA00081195"/>
    </source>
</evidence>
<reference evidence="28" key="1">
    <citation type="submission" date="2016-12" db="EMBL/GenBank/DDBJ databases">
        <title>An insight into the sialome and mialome of the sand fly, Nyssomyia neivai.</title>
        <authorList>
            <person name="Sebastian V."/>
            <person name="Goulart T.M."/>
            <person name="Oliveira W."/>
            <person name="Calvo E."/>
            <person name="Oliveira L.F."/>
            <person name="Pinto M.C."/>
            <person name="Rosselino A.M."/>
            <person name="Ribeiro J.M."/>
        </authorList>
    </citation>
    <scope>NUCLEOTIDE SEQUENCE</scope>
</reference>
<dbReference type="InterPro" id="IPR036259">
    <property type="entry name" value="MFS_trans_sf"/>
</dbReference>
<dbReference type="PANTHER" id="PTHR11662">
    <property type="entry name" value="SOLUTE CARRIER FAMILY 17"/>
    <property type="match status" value="1"/>
</dbReference>
<evidence type="ECO:0000256" key="7">
    <source>
        <dbReference type="ARBA" id="ARBA00022692"/>
    </source>
</evidence>
<feature type="transmembrane region" description="Helical" evidence="26">
    <location>
        <begin position="434"/>
        <end position="454"/>
    </location>
</feature>
<dbReference type="InterPro" id="IPR011701">
    <property type="entry name" value="MFS"/>
</dbReference>
<dbReference type="GO" id="GO:0005765">
    <property type="term" value="C:lysosomal membrane"/>
    <property type="evidence" value="ECO:0007669"/>
    <property type="project" value="UniProtKB-SubCell"/>
</dbReference>
<evidence type="ECO:0000259" key="27">
    <source>
        <dbReference type="PROSITE" id="PS50850"/>
    </source>
</evidence>
<dbReference type="Gene3D" id="1.20.1250.20">
    <property type="entry name" value="MFS general substrate transporter like domains"/>
    <property type="match status" value="2"/>
</dbReference>
<dbReference type="InterPro" id="IPR020846">
    <property type="entry name" value="MFS_dom"/>
</dbReference>
<dbReference type="InterPro" id="IPR050382">
    <property type="entry name" value="MFS_Na/Anion_cotransporter"/>
</dbReference>
<evidence type="ECO:0000256" key="17">
    <source>
        <dbReference type="ARBA" id="ARBA00050625"/>
    </source>
</evidence>
<dbReference type="AlphaFoldDB" id="A0A1L8DEB8"/>
<feature type="transmembrane region" description="Helical" evidence="26">
    <location>
        <begin position="205"/>
        <end position="224"/>
    </location>
</feature>
<evidence type="ECO:0000256" key="12">
    <source>
        <dbReference type="ARBA" id="ARBA00023180"/>
    </source>
</evidence>
<comment type="catalytic activity">
    <reaction evidence="16">
        <text>L-aspartate(out) = L-aspartate(in)</text>
        <dbReference type="Rhea" id="RHEA:66332"/>
        <dbReference type="ChEBI" id="CHEBI:29991"/>
    </reaction>
    <physiologicalReaction direction="left-to-right" evidence="16">
        <dbReference type="Rhea" id="RHEA:66333"/>
    </physiologicalReaction>
</comment>
<evidence type="ECO:0000256" key="15">
    <source>
        <dbReference type="ARBA" id="ARBA00050101"/>
    </source>
</evidence>
<keyword evidence="7 26" id="KW-0812">Transmembrane</keyword>
<evidence type="ECO:0000256" key="2">
    <source>
        <dbReference type="ARBA" id="ARBA00004554"/>
    </source>
</evidence>
<evidence type="ECO:0000256" key="11">
    <source>
        <dbReference type="ARBA" id="ARBA00023136"/>
    </source>
</evidence>
<evidence type="ECO:0000256" key="6">
    <source>
        <dbReference type="ARBA" id="ARBA00022475"/>
    </source>
</evidence>
<evidence type="ECO:0000256" key="1">
    <source>
        <dbReference type="ARBA" id="ARBA00004432"/>
    </source>
</evidence>
<dbReference type="SUPFAM" id="SSF103473">
    <property type="entry name" value="MFS general substrate transporter"/>
    <property type="match status" value="1"/>
</dbReference>
<evidence type="ECO:0000256" key="22">
    <source>
        <dbReference type="ARBA" id="ARBA00069713"/>
    </source>
</evidence>
<feature type="transmembrane region" description="Helical" evidence="26">
    <location>
        <begin position="177"/>
        <end position="199"/>
    </location>
</feature>
<evidence type="ECO:0000256" key="3">
    <source>
        <dbReference type="ARBA" id="ARBA00004638"/>
    </source>
</evidence>
<keyword evidence="8" id="KW-0769">Symport</keyword>
<dbReference type="GO" id="GO:0016323">
    <property type="term" value="C:basolateral plasma membrane"/>
    <property type="evidence" value="ECO:0007669"/>
    <property type="project" value="UniProtKB-SubCell"/>
</dbReference>
<feature type="transmembrane region" description="Helical" evidence="26">
    <location>
        <begin position="31"/>
        <end position="49"/>
    </location>
</feature>
<keyword evidence="6" id="KW-1003">Cell membrane</keyword>
<keyword evidence="14" id="KW-0968">Cytoplasmic vesicle</keyword>
<dbReference type="PROSITE" id="PS50850">
    <property type="entry name" value="MFS"/>
    <property type="match status" value="1"/>
</dbReference>
<dbReference type="Pfam" id="PF07690">
    <property type="entry name" value="MFS_1"/>
    <property type="match status" value="1"/>
</dbReference>
<evidence type="ECO:0000256" key="23">
    <source>
        <dbReference type="ARBA" id="ARBA00080244"/>
    </source>
</evidence>
<dbReference type="GO" id="GO:0030672">
    <property type="term" value="C:synaptic vesicle membrane"/>
    <property type="evidence" value="ECO:0007669"/>
    <property type="project" value="UniProtKB-SubCell"/>
</dbReference>
<dbReference type="FunFam" id="1.20.1250.20:FF:000003">
    <property type="entry name" value="Solute carrier family 17 member 3"/>
    <property type="match status" value="1"/>
</dbReference>
<dbReference type="GO" id="GO:0006820">
    <property type="term" value="P:monoatomic anion transport"/>
    <property type="evidence" value="ECO:0007669"/>
    <property type="project" value="TreeGrafter"/>
</dbReference>
<comment type="catalytic activity">
    <reaction evidence="15">
        <text>2 nitrate(out) + H(+)(out) = 2 nitrate(in) + H(+)(in)</text>
        <dbReference type="Rhea" id="RHEA:71539"/>
        <dbReference type="ChEBI" id="CHEBI:15378"/>
        <dbReference type="ChEBI" id="CHEBI:17632"/>
    </reaction>
    <physiologicalReaction direction="left-to-right" evidence="15">
        <dbReference type="Rhea" id="RHEA:71540"/>
    </physiologicalReaction>
</comment>
<feature type="domain" description="Major facilitator superfamily (MFS) profile" evidence="27">
    <location>
        <begin position="33"/>
        <end position="458"/>
    </location>
</feature>
<feature type="transmembrane region" description="Helical" evidence="26">
    <location>
        <begin position="306"/>
        <end position="331"/>
    </location>
</feature>
<keyword evidence="11 26" id="KW-0472">Membrane</keyword>
<feature type="transmembrane region" description="Helical" evidence="26">
    <location>
        <begin position="267"/>
        <end position="286"/>
    </location>
</feature>
<keyword evidence="13" id="KW-0458">Lysosome</keyword>
<feature type="transmembrane region" description="Helical" evidence="26">
    <location>
        <begin position="145"/>
        <end position="165"/>
    </location>
</feature>
<name>A0A1L8DEB8_9DIPT</name>
<dbReference type="GO" id="GO:0015293">
    <property type="term" value="F:symporter activity"/>
    <property type="evidence" value="ECO:0007669"/>
    <property type="project" value="UniProtKB-KW"/>
</dbReference>
<evidence type="ECO:0000256" key="13">
    <source>
        <dbReference type="ARBA" id="ARBA00023228"/>
    </source>
</evidence>
<comment type="catalytic activity">
    <reaction evidence="20">
        <text>D-glucuronate(out) + H(+)(out) = D-glucuronate(in) + H(+)(in)</text>
        <dbReference type="Rhea" id="RHEA:72591"/>
        <dbReference type="ChEBI" id="CHEBI:15378"/>
        <dbReference type="ChEBI" id="CHEBI:58720"/>
    </reaction>
    <physiologicalReaction direction="left-to-right" evidence="20">
        <dbReference type="Rhea" id="RHEA:72592"/>
    </physiologicalReaction>
</comment>
<evidence type="ECO:0000256" key="20">
    <source>
        <dbReference type="ARBA" id="ARBA00051612"/>
    </source>
</evidence>
<feature type="transmembrane region" description="Helical" evidence="26">
    <location>
        <begin position="113"/>
        <end position="133"/>
    </location>
</feature>
<evidence type="ECO:0000256" key="25">
    <source>
        <dbReference type="ARBA" id="ARBA00081925"/>
    </source>
</evidence>
<comment type="function">
    <text evidence="21">Receptor for CM101, a polysaccharide produced by group B Streptococcus with antipathoangiogenic properties.</text>
</comment>
<keyword evidence="12" id="KW-0325">Glycoprotein</keyword>
<evidence type="ECO:0000256" key="14">
    <source>
        <dbReference type="ARBA" id="ARBA00023329"/>
    </source>
</evidence>
<feature type="transmembrane region" description="Helical" evidence="26">
    <location>
        <begin position="400"/>
        <end position="422"/>
    </location>
</feature>
<evidence type="ECO:0000256" key="19">
    <source>
        <dbReference type="ARBA" id="ARBA00051447"/>
    </source>
</evidence>
<dbReference type="PANTHER" id="PTHR11662:SF455">
    <property type="entry name" value="GH23975P"/>
    <property type="match status" value="1"/>
</dbReference>